<feature type="domain" description="tRNA/rRNA methyltransferase SpoU type" evidence="6">
    <location>
        <begin position="8"/>
        <end position="158"/>
    </location>
</feature>
<keyword evidence="2 5" id="KW-0489">Methyltransferase</keyword>
<evidence type="ECO:0000256" key="2">
    <source>
        <dbReference type="ARBA" id="ARBA00022603"/>
    </source>
</evidence>
<dbReference type="Proteomes" id="UP000000788">
    <property type="component" value="Chromosome"/>
</dbReference>
<dbReference type="GO" id="GO:0002128">
    <property type="term" value="P:tRNA nucleoside ribose methylation"/>
    <property type="evidence" value="ECO:0007669"/>
    <property type="project" value="TreeGrafter"/>
</dbReference>
<dbReference type="AlphaFoldDB" id="A9BB53"/>
<dbReference type="PANTHER" id="PTHR42786:SF2">
    <property type="entry name" value="TRNA (CYTIDINE_URIDINE-2'-O-)-METHYLTRANSFERASE TRMJ"/>
    <property type="match status" value="1"/>
</dbReference>
<keyword evidence="3 7" id="KW-0808">Transferase</keyword>
<name>A9BB53_PROM4</name>
<dbReference type="CDD" id="cd18093">
    <property type="entry name" value="SpoU-like_TrmJ"/>
    <property type="match status" value="1"/>
</dbReference>
<organism evidence="7 8">
    <name type="scientific">Prochlorococcus marinus (strain MIT 9211)</name>
    <dbReference type="NCBI Taxonomy" id="93059"/>
    <lineage>
        <taxon>Bacteria</taxon>
        <taxon>Bacillati</taxon>
        <taxon>Cyanobacteriota</taxon>
        <taxon>Cyanophyceae</taxon>
        <taxon>Synechococcales</taxon>
        <taxon>Prochlorococcaceae</taxon>
        <taxon>Prochlorococcus</taxon>
    </lineage>
</organism>
<comment type="similarity">
    <text evidence="1">Belongs to the class IV-like SAM-binding methyltransferase superfamily. RNA methyltransferase TrmH family.</text>
</comment>
<dbReference type="Gene3D" id="3.40.1280.10">
    <property type="match status" value="1"/>
</dbReference>
<accession>A9BB53</accession>
<evidence type="ECO:0000256" key="4">
    <source>
        <dbReference type="ARBA" id="ARBA00022691"/>
    </source>
</evidence>
<dbReference type="STRING" id="93059.P9211_11341"/>
<evidence type="ECO:0000256" key="3">
    <source>
        <dbReference type="ARBA" id="ARBA00022679"/>
    </source>
</evidence>
<proteinExistence type="inferred from homology"/>
<keyword evidence="5" id="KW-0819">tRNA processing</keyword>
<dbReference type="GO" id="GO:0160206">
    <property type="term" value="F:tRNA (cytidine(32)/uridine(32)-2'-O)-methyltransferase activity"/>
    <property type="evidence" value="ECO:0007669"/>
    <property type="project" value="UniProtKB-EC"/>
</dbReference>
<keyword evidence="4 5" id="KW-0949">S-adenosyl-L-methionine</keyword>
<evidence type="ECO:0000256" key="5">
    <source>
        <dbReference type="RuleBase" id="RU362024"/>
    </source>
</evidence>
<dbReference type="OrthoDB" id="9806346at2"/>
<dbReference type="Pfam" id="PF00588">
    <property type="entry name" value="SpoU_methylase"/>
    <property type="match status" value="1"/>
</dbReference>
<evidence type="ECO:0000313" key="8">
    <source>
        <dbReference type="Proteomes" id="UP000000788"/>
    </source>
</evidence>
<comment type="subunit">
    <text evidence="5">Homodimer.</text>
</comment>
<comment type="catalytic activity">
    <reaction evidence="5">
        <text>cytidine(32) in tRNA + S-adenosyl-L-methionine = 2'-O-methylcytidine(32) in tRNA + S-adenosyl-L-homocysteine + H(+)</text>
        <dbReference type="Rhea" id="RHEA:42932"/>
        <dbReference type="Rhea" id="RHEA-COMP:10288"/>
        <dbReference type="Rhea" id="RHEA-COMP:10289"/>
        <dbReference type="ChEBI" id="CHEBI:15378"/>
        <dbReference type="ChEBI" id="CHEBI:57856"/>
        <dbReference type="ChEBI" id="CHEBI:59789"/>
        <dbReference type="ChEBI" id="CHEBI:74495"/>
        <dbReference type="ChEBI" id="CHEBI:82748"/>
        <dbReference type="EC" id="2.1.1.200"/>
    </reaction>
</comment>
<keyword evidence="8" id="KW-1185">Reference proteome</keyword>
<evidence type="ECO:0000256" key="1">
    <source>
        <dbReference type="ARBA" id="ARBA00007228"/>
    </source>
</evidence>
<dbReference type="GO" id="GO:0106339">
    <property type="term" value="F:tRNA (cytidine(32)-2'-O)-methyltransferase activity"/>
    <property type="evidence" value="ECO:0007669"/>
    <property type="project" value="RHEA"/>
</dbReference>
<keyword evidence="5" id="KW-0963">Cytoplasm</keyword>
<gene>
    <name evidence="7" type="primary">lasT</name>
    <name evidence="5" type="synonym">trmJ</name>
    <name evidence="7" type="ordered locus">P9211_11341</name>
</gene>
<comment type="catalytic activity">
    <reaction evidence="5">
        <text>uridine(32) in tRNA + S-adenosyl-L-methionine = 2'-O-methyluridine(32) in tRNA + S-adenosyl-L-homocysteine + H(+)</text>
        <dbReference type="Rhea" id="RHEA:42936"/>
        <dbReference type="Rhea" id="RHEA-COMP:10107"/>
        <dbReference type="Rhea" id="RHEA-COMP:10290"/>
        <dbReference type="ChEBI" id="CHEBI:15378"/>
        <dbReference type="ChEBI" id="CHEBI:57856"/>
        <dbReference type="ChEBI" id="CHEBI:59789"/>
        <dbReference type="ChEBI" id="CHEBI:65315"/>
        <dbReference type="ChEBI" id="CHEBI:74478"/>
        <dbReference type="EC" id="2.1.1.200"/>
    </reaction>
</comment>
<dbReference type="Gene3D" id="1.10.8.590">
    <property type="match status" value="1"/>
</dbReference>
<protein>
    <recommendedName>
        <fullName evidence="5">tRNA (cytidine/uridine-2'-O-)-methyltransferase TrmJ</fullName>
        <ecNumber evidence="5">2.1.1.200</ecNumber>
    </recommendedName>
    <alternativeName>
        <fullName evidence="5">tRNA (cytidine(32)/uridine(32)-2'-O)-methyltransferase</fullName>
    </alternativeName>
    <alternativeName>
        <fullName evidence="5">tRNA Cm32/Um32 methyltransferase</fullName>
    </alternativeName>
</protein>
<dbReference type="RefSeq" id="WP_012195686.1">
    <property type="nucleotide sequence ID" value="NC_009976.1"/>
</dbReference>
<evidence type="ECO:0000313" key="7">
    <source>
        <dbReference type="EMBL" id="ABX09065.1"/>
    </source>
</evidence>
<dbReference type="InterPro" id="IPR001537">
    <property type="entry name" value="SpoU_MeTrfase"/>
</dbReference>
<dbReference type="InterPro" id="IPR029028">
    <property type="entry name" value="Alpha/beta_knot_MTases"/>
</dbReference>
<dbReference type="eggNOG" id="COG0565">
    <property type="taxonomic scope" value="Bacteria"/>
</dbReference>
<dbReference type="EC" id="2.1.1.200" evidence="5"/>
<evidence type="ECO:0000259" key="6">
    <source>
        <dbReference type="Pfam" id="PF00588"/>
    </source>
</evidence>
<dbReference type="GO" id="GO:0003723">
    <property type="term" value="F:RNA binding"/>
    <property type="evidence" value="ECO:0007669"/>
    <property type="project" value="InterPro"/>
</dbReference>
<comment type="subcellular location">
    <subcellularLocation>
        <location evidence="5">Cytoplasm</location>
    </subcellularLocation>
</comment>
<dbReference type="PIRSF" id="PIRSF004808">
    <property type="entry name" value="LasT"/>
    <property type="match status" value="1"/>
</dbReference>
<sequence length="246" mass="27676">MAFNLKNIRVVLVEPLGEINLGSVARLCKNFGINQLRLVSPRCDPLDITTKKMALKGSDLLENAQIHSNLLEAIDDCVRVVATCGRIDHGEIPLHSSETALNWLLQGSSKDPIAIIFGREDRGLSNQELQLAQKVITLPSSLTYPSLNLSHAVAIILHDLIRYSQKYEYSIKNKELHSLSTPKELSNCLDQTEDFLLEIGFLHKHTSKSRMSKIKGLLQRAEVRSEEVALIRGILRQTKWFIDNQT</sequence>
<dbReference type="PANTHER" id="PTHR42786">
    <property type="entry name" value="TRNA/RRNA METHYLTRANSFERASE"/>
    <property type="match status" value="1"/>
</dbReference>
<dbReference type="InterPro" id="IPR029026">
    <property type="entry name" value="tRNA_m1G_MTases_N"/>
</dbReference>
<dbReference type="HOGENOM" id="CLU_056931_3_0_3"/>
<dbReference type="NCBIfam" id="TIGR00050">
    <property type="entry name" value="rRNA_methyl_1"/>
    <property type="match status" value="1"/>
</dbReference>
<dbReference type="SUPFAM" id="SSF75217">
    <property type="entry name" value="alpha/beta knot"/>
    <property type="match status" value="1"/>
</dbReference>
<dbReference type="KEGG" id="pmj:P9211_11341"/>
<dbReference type="EMBL" id="CP000878">
    <property type="protein sequence ID" value="ABX09065.1"/>
    <property type="molecule type" value="Genomic_DNA"/>
</dbReference>
<dbReference type="InterPro" id="IPR004384">
    <property type="entry name" value="RNA_MeTrfase_TrmJ/LasT"/>
</dbReference>
<comment type="function">
    <text evidence="5">Catalyzes the formation of 2'O-methylated cytidine (Cm32) or 2'O-methylated uridine (Um32) at position 32 in tRNA.</text>
</comment>
<dbReference type="GO" id="GO:0005829">
    <property type="term" value="C:cytosol"/>
    <property type="evidence" value="ECO:0007669"/>
    <property type="project" value="TreeGrafter"/>
</dbReference>
<reference evidence="7 8" key="1">
    <citation type="journal article" date="2007" name="PLoS Genet.">
        <title>Patterns and implications of gene gain and loss in the evolution of Prochlorococcus.</title>
        <authorList>
            <person name="Kettler G.C."/>
            <person name="Martiny A.C."/>
            <person name="Huang K."/>
            <person name="Zucker J."/>
            <person name="Coleman M.L."/>
            <person name="Rodrigue S."/>
            <person name="Chen F."/>
            <person name="Lapidus A."/>
            <person name="Ferriera S."/>
            <person name="Johnson J."/>
            <person name="Steglich C."/>
            <person name="Church G.M."/>
            <person name="Richardson P."/>
            <person name="Chisholm S.W."/>
        </authorList>
    </citation>
    <scope>NUCLEOTIDE SEQUENCE [LARGE SCALE GENOMIC DNA]</scope>
    <source>
        <strain evidence="8">MIT 9211</strain>
    </source>
</reference>